<dbReference type="AlphaFoldDB" id="A0A6J4NR60"/>
<feature type="region of interest" description="Disordered" evidence="1">
    <location>
        <begin position="1"/>
        <end position="23"/>
    </location>
</feature>
<evidence type="ECO:0000313" key="2">
    <source>
        <dbReference type="EMBL" id="CAA9394711.1"/>
    </source>
</evidence>
<proteinExistence type="predicted"/>
<organism evidence="2">
    <name type="scientific">uncultured Rubrobacteraceae bacterium</name>
    <dbReference type="NCBI Taxonomy" id="349277"/>
    <lineage>
        <taxon>Bacteria</taxon>
        <taxon>Bacillati</taxon>
        <taxon>Actinomycetota</taxon>
        <taxon>Rubrobacteria</taxon>
        <taxon>Rubrobacterales</taxon>
        <taxon>Rubrobacteraceae</taxon>
        <taxon>environmental samples</taxon>
    </lineage>
</organism>
<protein>
    <submittedName>
        <fullName evidence="2">Uncharacterized protein</fullName>
    </submittedName>
</protein>
<dbReference type="EMBL" id="CADCUT010000049">
    <property type="protein sequence ID" value="CAA9394711.1"/>
    <property type="molecule type" value="Genomic_DNA"/>
</dbReference>
<sequence>MGSWARTAYTRRSADEVGDPGPGRLGEISLYARFRNSVPAASVEEFDRLEPSQR</sequence>
<evidence type="ECO:0000256" key="1">
    <source>
        <dbReference type="SAM" id="MobiDB-lite"/>
    </source>
</evidence>
<reference evidence="2" key="1">
    <citation type="submission" date="2020-02" db="EMBL/GenBank/DDBJ databases">
        <authorList>
            <person name="Meier V. D."/>
        </authorList>
    </citation>
    <scope>NUCLEOTIDE SEQUENCE</scope>
    <source>
        <strain evidence="2">AVDCRST_MAG03</strain>
    </source>
</reference>
<gene>
    <name evidence="2" type="ORF">AVDCRST_MAG03-846</name>
</gene>
<accession>A0A6J4NR60</accession>
<name>A0A6J4NR60_9ACTN</name>